<organism evidence="2 3">
    <name type="scientific">Gallaecimonas xiamenensis 3-C-1</name>
    <dbReference type="NCBI Taxonomy" id="745411"/>
    <lineage>
        <taxon>Bacteria</taxon>
        <taxon>Pseudomonadati</taxon>
        <taxon>Pseudomonadota</taxon>
        <taxon>Gammaproteobacteria</taxon>
        <taxon>Enterobacterales</taxon>
        <taxon>Gallaecimonadaceae</taxon>
        <taxon>Gallaecimonas</taxon>
    </lineage>
</organism>
<evidence type="ECO:0000256" key="1">
    <source>
        <dbReference type="HAMAP-Rule" id="MF_02216"/>
    </source>
</evidence>
<dbReference type="EMBL" id="AMRI01000006">
    <property type="protein sequence ID" value="EKE75925.1"/>
    <property type="molecule type" value="Genomic_DNA"/>
</dbReference>
<comment type="subcellular location">
    <subcellularLocation>
        <location evidence="1">Cytoplasm</location>
    </subcellularLocation>
</comment>
<dbReference type="HAMAP" id="MF_02216">
    <property type="entry name" value="UbiK"/>
    <property type="match status" value="1"/>
</dbReference>
<sequence>MINAQKLEELAKQITDALPAGVKSFGGEVENRVKQVLQAQLMKLDLVSRDEFDVQSRVLLKTREKLDALEARVEALEKGEGDA</sequence>
<protein>
    <recommendedName>
        <fullName evidence="1">Ubiquinone biosynthesis accessory factor UbiK</fullName>
    </recommendedName>
</protein>
<keyword evidence="1" id="KW-0963">Cytoplasm</keyword>
<dbReference type="GO" id="GO:0006744">
    <property type="term" value="P:ubiquinone biosynthetic process"/>
    <property type="evidence" value="ECO:0007669"/>
    <property type="project" value="UniProtKB-UniRule"/>
</dbReference>
<evidence type="ECO:0000313" key="3">
    <source>
        <dbReference type="Proteomes" id="UP000006755"/>
    </source>
</evidence>
<dbReference type="UniPathway" id="UPA00232"/>
<gene>
    <name evidence="1" type="primary">ubiK</name>
    <name evidence="2" type="ORF">B3C1_05682</name>
</gene>
<evidence type="ECO:0000313" key="2">
    <source>
        <dbReference type="EMBL" id="EKE75925.1"/>
    </source>
</evidence>
<keyword evidence="1" id="KW-0831">Ubiquinone biosynthesis</keyword>
<dbReference type="OrthoDB" id="5297354at2"/>
<comment type="caution">
    <text evidence="2">The sequence shown here is derived from an EMBL/GenBank/DDBJ whole genome shotgun (WGS) entry which is preliminary data.</text>
</comment>
<dbReference type="STRING" id="745411.B3C1_05682"/>
<comment type="pathway">
    <text evidence="1">Cofactor biosynthesis; ubiquinone biosynthesis.</text>
</comment>
<reference evidence="2 3" key="1">
    <citation type="journal article" date="2012" name="J. Bacteriol.">
        <title>Genome Sequence of Gallaecimonas xiamenensis Type Strain 3-C-1.</title>
        <authorList>
            <person name="Lai Q."/>
            <person name="Wang L."/>
            <person name="Wang W."/>
            <person name="Shao Z."/>
        </authorList>
    </citation>
    <scope>NUCLEOTIDE SEQUENCE [LARGE SCALE GENOMIC DNA]</scope>
    <source>
        <strain evidence="2 3">3-C-1</strain>
    </source>
</reference>
<proteinExistence type="inferred from homology"/>
<dbReference type="Pfam" id="PF04380">
    <property type="entry name" value="BMFP"/>
    <property type="match status" value="1"/>
</dbReference>
<dbReference type="Proteomes" id="UP000006755">
    <property type="component" value="Unassembled WGS sequence"/>
</dbReference>
<dbReference type="InterPro" id="IPR007475">
    <property type="entry name" value="UbiK"/>
</dbReference>
<dbReference type="PATRIC" id="fig|745411.4.peg.1131"/>
<name>K2KEY4_9GAMM</name>
<dbReference type="NCBIfam" id="NF047835">
    <property type="entry name" value="UbiqAccUbiK"/>
    <property type="match status" value="1"/>
</dbReference>
<accession>K2KEY4</accession>
<dbReference type="RefSeq" id="WP_008483509.1">
    <property type="nucleotide sequence ID" value="NZ_AMRI01000006.1"/>
</dbReference>
<comment type="function">
    <text evidence="1">Required for efficient ubiquinone (coenzyme Q) biosynthesis. UbiK is probably an accessory factor of Ubi enzymes and facilitates ubiquinone biosynthesis by acting as an assembly factor, a targeting factor, or both.</text>
</comment>
<dbReference type="PANTHER" id="PTHR38040:SF1">
    <property type="entry name" value="UBIQUINONE BIOSYNTHESIS ACCESSORY FACTOR UBIK"/>
    <property type="match status" value="1"/>
</dbReference>
<dbReference type="PANTHER" id="PTHR38040">
    <property type="entry name" value="UBIQUINONE BIOSYNTHESIS ACCESSORY FACTOR UBIK"/>
    <property type="match status" value="1"/>
</dbReference>
<dbReference type="GO" id="GO:0005829">
    <property type="term" value="C:cytosol"/>
    <property type="evidence" value="ECO:0007669"/>
    <property type="project" value="TreeGrafter"/>
</dbReference>
<comment type="similarity">
    <text evidence="1">Belongs to the UbiK family.</text>
</comment>
<dbReference type="eggNOG" id="COG2960">
    <property type="taxonomic scope" value="Bacteria"/>
</dbReference>
<keyword evidence="3" id="KW-1185">Reference proteome</keyword>
<dbReference type="AlphaFoldDB" id="K2KEY4"/>